<reference evidence="8 9" key="1">
    <citation type="submission" date="2017-04" db="EMBL/GenBank/DDBJ databases">
        <authorList>
            <person name="Afonso C.L."/>
            <person name="Miller P.J."/>
            <person name="Scott M.A."/>
            <person name="Spackman E."/>
            <person name="Goraichik I."/>
            <person name="Dimitrov K.M."/>
            <person name="Suarez D.L."/>
            <person name="Swayne D.E."/>
        </authorList>
    </citation>
    <scope>NUCLEOTIDE SEQUENCE [LARGE SCALE GENOMIC DNA]</scope>
    <source>
        <strain evidence="8 9">B5P</strain>
    </source>
</reference>
<feature type="domain" description="Luciferase-like" evidence="7">
    <location>
        <begin position="29"/>
        <end position="387"/>
    </location>
</feature>
<dbReference type="EMBL" id="FXBL01000004">
    <property type="protein sequence ID" value="SMH32624.1"/>
    <property type="molecule type" value="Genomic_DNA"/>
</dbReference>
<feature type="binding site" evidence="6">
    <location>
        <position position="99"/>
    </location>
    <ligand>
        <name>FMN</name>
        <dbReference type="ChEBI" id="CHEBI:58210"/>
    </ligand>
</feature>
<dbReference type="SUPFAM" id="SSF51679">
    <property type="entry name" value="Bacterial luciferase-like"/>
    <property type="match status" value="1"/>
</dbReference>
<evidence type="ECO:0000256" key="2">
    <source>
        <dbReference type="ARBA" id="ARBA00022643"/>
    </source>
</evidence>
<dbReference type="GO" id="GO:0004497">
    <property type="term" value="F:monooxygenase activity"/>
    <property type="evidence" value="ECO:0007669"/>
    <property type="project" value="UniProtKB-KW"/>
</dbReference>
<keyword evidence="9" id="KW-1185">Reference proteome</keyword>
<dbReference type="PANTHER" id="PTHR30011">
    <property type="entry name" value="ALKANESULFONATE MONOOXYGENASE-RELATED"/>
    <property type="match status" value="1"/>
</dbReference>
<keyword evidence="3" id="KW-0560">Oxidoreductase</keyword>
<dbReference type="OrthoDB" id="9779442at2"/>
<feature type="binding site" evidence="6">
    <location>
        <position position="53"/>
    </location>
    <ligand>
        <name>FMN</name>
        <dbReference type="ChEBI" id="CHEBI:58210"/>
    </ligand>
</feature>
<dbReference type="InterPro" id="IPR036661">
    <property type="entry name" value="Luciferase-like_sf"/>
</dbReference>
<dbReference type="GO" id="GO:0016705">
    <property type="term" value="F:oxidoreductase activity, acting on paired donors, with incorporation or reduction of molecular oxygen"/>
    <property type="evidence" value="ECO:0007669"/>
    <property type="project" value="InterPro"/>
</dbReference>
<feature type="binding site" evidence="6">
    <location>
        <position position="149"/>
    </location>
    <ligand>
        <name>FMN</name>
        <dbReference type="ChEBI" id="CHEBI:58210"/>
    </ligand>
</feature>
<keyword evidence="1 6" id="KW-0285">Flavoprotein</keyword>
<dbReference type="AlphaFoldDB" id="A0A1X7N6S1"/>
<evidence type="ECO:0000256" key="4">
    <source>
        <dbReference type="ARBA" id="ARBA00023033"/>
    </source>
</evidence>
<dbReference type="InterPro" id="IPR051260">
    <property type="entry name" value="Diverse_substr_monoxygenases"/>
</dbReference>
<evidence type="ECO:0000256" key="5">
    <source>
        <dbReference type="ARBA" id="ARBA00033748"/>
    </source>
</evidence>
<gene>
    <name evidence="8" type="ORF">SAMN02982922_1309</name>
</gene>
<dbReference type="Pfam" id="PF00296">
    <property type="entry name" value="Bac_luciferase"/>
    <property type="match status" value="1"/>
</dbReference>
<keyword evidence="2 6" id="KW-0288">FMN</keyword>
<evidence type="ECO:0000256" key="1">
    <source>
        <dbReference type="ARBA" id="ARBA00022630"/>
    </source>
</evidence>
<evidence type="ECO:0000256" key="6">
    <source>
        <dbReference type="PIRSR" id="PIRSR000337-1"/>
    </source>
</evidence>
<dbReference type="InterPro" id="IPR016215">
    <property type="entry name" value="NTA_MOA"/>
</dbReference>
<evidence type="ECO:0000256" key="3">
    <source>
        <dbReference type="ARBA" id="ARBA00023002"/>
    </source>
</evidence>
<keyword evidence="4 8" id="KW-0503">Monooxygenase</keyword>
<proteinExistence type="inferred from homology"/>
<dbReference type="NCBIfam" id="TIGR03860">
    <property type="entry name" value="FMN_nitrolo"/>
    <property type="match status" value="1"/>
</dbReference>
<dbReference type="Gene3D" id="3.20.20.30">
    <property type="entry name" value="Luciferase-like domain"/>
    <property type="match status" value="1"/>
</dbReference>
<accession>A0A1X7N6S1</accession>
<evidence type="ECO:0000313" key="8">
    <source>
        <dbReference type="EMBL" id="SMH32624.1"/>
    </source>
</evidence>
<dbReference type="Proteomes" id="UP000193083">
    <property type="component" value="Unassembled WGS sequence"/>
</dbReference>
<dbReference type="PANTHER" id="PTHR30011:SF16">
    <property type="entry name" value="C2H2 FINGER DOMAIN TRANSCRIPTION FACTOR (EUROFUNG)-RELATED"/>
    <property type="match status" value="1"/>
</dbReference>
<feature type="binding site" evidence="6">
    <location>
        <position position="153"/>
    </location>
    <ligand>
        <name>FMN</name>
        <dbReference type="ChEBI" id="CHEBI:58210"/>
    </ligand>
</feature>
<dbReference type="PIRSF" id="PIRSF000337">
    <property type="entry name" value="NTA_MOA"/>
    <property type="match status" value="1"/>
</dbReference>
<comment type="similarity">
    <text evidence="5">Belongs to the NtaA/SnaA/DszA monooxygenase family.</text>
</comment>
<name>A0A1X7N6S1_9HYPH</name>
<evidence type="ECO:0000313" key="9">
    <source>
        <dbReference type="Proteomes" id="UP000193083"/>
    </source>
</evidence>
<dbReference type="InterPro" id="IPR011251">
    <property type="entry name" value="Luciferase-like_dom"/>
</dbReference>
<organism evidence="8 9">
    <name type="scientific">Mesorhizobium australicum</name>
    <dbReference type="NCBI Taxonomy" id="536018"/>
    <lineage>
        <taxon>Bacteria</taxon>
        <taxon>Pseudomonadati</taxon>
        <taxon>Pseudomonadota</taxon>
        <taxon>Alphaproteobacteria</taxon>
        <taxon>Hyphomicrobiales</taxon>
        <taxon>Phyllobacteriaceae</taxon>
        <taxon>Mesorhizobium</taxon>
    </lineage>
</organism>
<evidence type="ECO:0000259" key="7">
    <source>
        <dbReference type="Pfam" id="PF00296"/>
    </source>
</evidence>
<dbReference type="RefSeq" id="WP_085463409.1">
    <property type="nucleotide sequence ID" value="NZ_FXBL01000004.1"/>
</dbReference>
<feature type="binding site" evidence="6">
    <location>
        <position position="224"/>
    </location>
    <ligand>
        <name>FMN</name>
        <dbReference type="ChEBI" id="CHEBI:58210"/>
    </ligand>
</feature>
<sequence>MAKPFHLAWFMSFSAGDWEGAFSSGGQPWDGRYYIDLARQMELACLDFIMIEDTLHVSDVYGGSAGATLGNGMYAPKHDPAPLAALMGAATSKIGVVATMSTLGYPPFLLARLASTIDHIAGGRFGWNIVTSSEDRAAQNFGLDALTPHEQRYEMAEEYVDLVCKLFDSWEPGAVVMDRDRRVYADASKVHTVDFEGKFYKCRGPLNTVRSPQGRPVFLQAGASPRGIRFAAKHADAIIGIARGVAGMKRYRDTVRQAAEEEGRDPDHVKIMFLIHPTIGETDEEALARRARLLADPASVQRSLASMSTFTNIDFAQFDLDQPLPDVTTNGTQGSLDRFAQKGSGKTLRQLALAEYDEAADPALDFVGSPDTVADKMAAVMEEVGGDGFLISPPMQRTSRRVFAEISDGLVPALQRRGLARTSYTRQTLRETLREF</sequence>
<protein>
    <submittedName>
        <fullName evidence="8">FMN-dependent oxidoreductase, nitrilotriacetate monooxygenase family</fullName>
    </submittedName>
</protein>